<feature type="domain" description="N-acetyltransferase" evidence="1">
    <location>
        <begin position="6"/>
        <end position="155"/>
    </location>
</feature>
<dbReference type="CDD" id="cd04301">
    <property type="entry name" value="NAT_SF"/>
    <property type="match status" value="1"/>
</dbReference>
<dbReference type="Gene3D" id="3.40.630.30">
    <property type="match status" value="1"/>
</dbReference>
<dbReference type="EMBL" id="JBDPZN010000006">
    <property type="protein sequence ID" value="MEO3683586.1"/>
    <property type="molecule type" value="Genomic_DNA"/>
</dbReference>
<name>A0ABV0FRW7_9GAMM</name>
<sequence length="155" mass="17116">MPLDQLPIHFAQKTDLADIHQLEKTIFGEPCYPAFFFKQAFDCWPKGLLVAKQDSSLLGYLLWVESNAQTGDAWILSLAVATQARGKGIARGLINHAIATARGESNGVIKRLLLTVAPNNLVALSLYQSMEFIILTNENDYFSPGEARLILALKL</sequence>
<gene>
    <name evidence="2" type="ORF">ABHN84_15015</name>
</gene>
<dbReference type="Pfam" id="PF00583">
    <property type="entry name" value="Acetyltransf_1"/>
    <property type="match status" value="1"/>
</dbReference>
<dbReference type="SUPFAM" id="SSF55729">
    <property type="entry name" value="Acyl-CoA N-acyltransferases (Nat)"/>
    <property type="match status" value="1"/>
</dbReference>
<dbReference type="InterPro" id="IPR016181">
    <property type="entry name" value="Acyl_CoA_acyltransferase"/>
</dbReference>
<dbReference type="PANTHER" id="PTHR47542:SF2">
    <property type="entry name" value="ACYL-COA N-ACYLTRANSFERASES (NAT) SUPERFAMILY PROTEIN"/>
    <property type="match status" value="1"/>
</dbReference>
<proteinExistence type="predicted"/>
<organism evidence="2 3">
    <name type="scientific">Shewanella vesiculosa</name>
    <dbReference type="NCBI Taxonomy" id="518738"/>
    <lineage>
        <taxon>Bacteria</taxon>
        <taxon>Pseudomonadati</taxon>
        <taxon>Pseudomonadota</taxon>
        <taxon>Gammaproteobacteria</taxon>
        <taxon>Alteromonadales</taxon>
        <taxon>Shewanellaceae</taxon>
        <taxon>Shewanella</taxon>
    </lineage>
</organism>
<comment type="caution">
    <text evidence="2">The sequence shown here is derived from an EMBL/GenBank/DDBJ whole genome shotgun (WGS) entry which is preliminary data.</text>
</comment>
<evidence type="ECO:0000313" key="2">
    <source>
        <dbReference type="EMBL" id="MEO3683586.1"/>
    </source>
</evidence>
<dbReference type="InterPro" id="IPR000182">
    <property type="entry name" value="GNAT_dom"/>
</dbReference>
<dbReference type="PROSITE" id="PS51186">
    <property type="entry name" value="GNAT"/>
    <property type="match status" value="1"/>
</dbReference>
<protein>
    <submittedName>
        <fullName evidence="2">GNAT family N-acetyltransferase</fullName>
    </submittedName>
</protein>
<dbReference type="Proteomes" id="UP001477278">
    <property type="component" value="Unassembled WGS sequence"/>
</dbReference>
<evidence type="ECO:0000313" key="3">
    <source>
        <dbReference type="Proteomes" id="UP001477278"/>
    </source>
</evidence>
<evidence type="ECO:0000259" key="1">
    <source>
        <dbReference type="PROSITE" id="PS51186"/>
    </source>
</evidence>
<accession>A0ABV0FRW7</accession>
<reference evidence="2 3" key="1">
    <citation type="submission" date="2024-05" db="EMBL/GenBank/DDBJ databases">
        <title>Genome sequencing of Marine Estuary Bacteria, Shewanella vesiculosa and S. baltica, and Pseudomonas syringae.</title>
        <authorList>
            <person name="Gurung A."/>
            <person name="Maclea K.S."/>
        </authorList>
    </citation>
    <scope>NUCLEOTIDE SEQUENCE [LARGE SCALE GENOMIC DNA]</scope>
    <source>
        <strain evidence="2 3">1A</strain>
    </source>
</reference>
<keyword evidence="3" id="KW-1185">Reference proteome</keyword>
<dbReference type="RefSeq" id="WP_347690550.1">
    <property type="nucleotide sequence ID" value="NZ_JBDPZN010000006.1"/>
</dbReference>
<dbReference type="PANTHER" id="PTHR47542">
    <property type="entry name" value="ACYL-COA N-ACYLTRANSFERASES (NAT) SUPERFAMILY PROTEIN"/>
    <property type="match status" value="1"/>
</dbReference>